<accession>A0A841R9B6</accession>
<dbReference type="Pfam" id="PF20424">
    <property type="entry name" value="PilZN3"/>
    <property type="match status" value="1"/>
</dbReference>
<organism evidence="2 3">
    <name type="scientific">Spirochaeta isovalerica</name>
    <dbReference type="NCBI Taxonomy" id="150"/>
    <lineage>
        <taxon>Bacteria</taxon>
        <taxon>Pseudomonadati</taxon>
        <taxon>Spirochaetota</taxon>
        <taxon>Spirochaetia</taxon>
        <taxon>Spirochaetales</taxon>
        <taxon>Spirochaetaceae</taxon>
        <taxon>Spirochaeta</taxon>
    </lineage>
</organism>
<evidence type="ECO:0000313" key="3">
    <source>
        <dbReference type="Proteomes" id="UP000587760"/>
    </source>
</evidence>
<reference evidence="2 3" key="1">
    <citation type="submission" date="2020-08" db="EMBL/GenBank/DDBJ databases">
        <title>Genomic Encyclopedia of Type Strains, Phase IV (KMG-IV): sequencing the most valuable type-strain genomes for metagenomic binning, comparative biology and taxonomic classification.</title>
        <authorList>
            <person name="Goeker M."/>
        </authorList>
    </citation>
    <scope>NUCLEOTIDE SEQUENCE [LARGE SCALE GENOMIC DNA]</scope>
    <source>
        <strain evidence="2 3">DSM 2461</strain>
    </source>
</reference>
<dbReference type="EMBL" id="JACHGJ010000003">
    <property type="protein sequence ID" value="MBB6480493.1"/>
    <property type="molecule type" value="Genomic_DNA"/>
</dbReference>
<protein>
    <recommendedName>
        <fullName evidence="1">PilZN3 domain-containing protein</fullName>
    </recommendedName>
</protein>
<evidence type="ECO:0000313" key="2">
    <source>
        <dbReference type="EMBL" id="MBB6480493.1"/>
    </source>
</evidence>
<feature type="domain" description="PilZN3" evidence="1">
    <location>
        <begin position="11"/>
        <end position="138"/>
    </location>
</feature>
<dbReference type="InterPro" id="IPR046853">
    <property type="entry name" value="PilZN3"/>
</dbReference>
<dbReference type="Proteomes" id="UP000587760">
    <property type="component" value="Unassembled WGS sequence"/>
</dbReference>
<gene>
    <name evidence="2" type="ORF">HNR50_002156</name>
</gene>
<name>A0A841R9B6_9SPIO</name>
<proteinExistence type="predicted"/>
<comment type="caution">
    <text evidence="2">The sequence shown here is derived from an EMBL/GenBank/DDBJ whole genome shotgun (WGS) entry which is preliminary data.</text>
</comment>
<evidence type="ECO:0000259" key="1">
    <source>
        <dbReference type="Pfam" id="PF20424"/>
    </source>
</evidence>
<sequence length="253" mass="29094">MLTHQEVQLNNQLYNKYKDQRILFSTSVAKSIGLQQSETILKIGMEKTKGALISATMNDMVILAKMTEALRRRIYSENGMVTVHLKFFDSLFKKEMIFNLYTKFVNMNNHGLPGQDMQYLSLKLRRRIPYELVSVFGKHHTKVSTASTVLNKKAEGMLFARGIKKNCFPSYIDNEKVMINFLGNPQSFVNHKAMIVLKSPDTGETYEIIGKIDEQFEQNIDAFQMRLNYSIDQQSPRFTSSLGNLKELINISN</sequence>
<keyword evidence="3" id="KW-1185">Reference proteome</keyword>
<dbReference type="AlphaFoldDB" id="A0A841R9B6"/>
<dbReference type="RefSeq" id="WP_184746752.1">
    <property type="nucleotide sequence ID" value="NZ_JACHGJ010000003.1"/>
</dbReference>